<comment type="caution">
    <text evidence="2">The sequence shown here is derived from an EMBL/GenBank/DDBJ whole genome shotgun (WGS) entry which is preliminary data.</text>
</comment>
<dbReference type="InterPro" id="IPR040369">
    <property type="entry name" value="ARMC9"/>
</dbReference>
<dbReference type="Pfam" id="PF23138">
    <property type="entry name" value="CTLH_Armc9"/>
    <property type="match status" value="1"/>
</dbReference>
<dbReference type="InterPro" id="IPR056327">
    <property type="entry name" value="ARMC9_CTLH-like_dom"/>
</dbReference>
<feature type="domain" description="ARMC9 CTLH-like" evidence="1">
    <location>
        <begin position="5"/>
        <end position="74"/>
    </location>
</feature>
<sequence>MRKIDHWSKDEVDEAMLHFHYYLESKGSVLSDCAEFLPYYALPYVPRPNTHPTFAELFQDSWVTKLRSQTGSLLFEGLKRKRRRNFGTEAH</sequence>
<protein>
    <submittedName>
        <fullName evidence="2">LisH domain-containing protein ARMC9</fullName>
    </submittedName>
</protein>
<dbReference type="PANTHER" id="PTHR14881:SF4">
    <property type="entry name" value="LISH DOMAIN-CONTAINING PROTEIN ARMC9"/>
    <property type="match status" value="1"/>
</dbReference>
<reference evidence="2 3" key="1">
    <citation type="submission" date="2021-06" db="EMBL/GenBank/DDBJ databases">
        <title>Caerostris extrusa draft genome.</title>
        <authorList>
            <person name="Kono N."/>
            <person name="Arakawa K."/>
        </authorList>
    </citation>
    <scope>NUCLEOTIDE SEQUENCE [LARGE SCALE GENOMIC DNA]</scope>
</reference>
<evidence type="ECO:0000313" key="2">
    <source>
        <dbReference type="EMBL" id="GIX83808.1"/>
    </source>
</evidence>
<keyword evidence="3" id="KW-1185">Reference proteome</keyword>
<dbReference type="GO" id="GO:0060271">
    <property type="term" value="P:cilium assembly"/>
    <property type="evidence" value="ECO:0007669"/>
    <property type="project" value="InterPro"/>
</dbReference>
<dbReference type="Proteomes" id="UP001054945">
    <property type="component" value="Unassembled WGS sequence"/>
</dbReference>
<dbReference type="AlphaFoldDB" id="A0AAV4NIY2"/>
<evidence type="ECO:0000259" key="1">
    <source>
        <dbReference type="Pfam" id="PF23138"/>
    </source>
</evidence>
<dbReference type="GO" id="GO:0036064">
    <property type="term" value="C:ciliary basal body"/>
    <property type="evidence" value="ECO:0007669"/>
    <property type="project" value="InterPro"/>
</dbReference>
<dbReference type="GO" id="GO:0005814">
    <property type="term" value="C:centriole"/>
    <property type="evidence" value="ECO:0007669"/>
    <property type="project" value="TreeGrafter"/>
</dbReference>
<organism evidence="2 3">
    <name type="scientific">Caerostris extrusa</name>
    <name type="common">Bark spider</name>
    <name type="synonym">Caerostris bankana</name>
    <dbReference type="NCBI Taxonomy" id="172846"/>
    <lineage>
        <taxon>Eukaryota</taxon>
        <taxon>Metazoa</taxon>
        <taxon>Ecdysozoa</taxon>
        <taxon>Arthropoda</taxon>
        <taxon>Chelicerata</taxon>
        <taxon>Arachnida</taxon>
        <taxon>Araneae</taxon>
        <taxon>Araneomorphae</taxon>
        <taxon>Entelegynae</taxon>
        <taxon>Araneoidea</taxon>
        <taxon>Araneidae</taxon>
        <taxon>Caerostris</taxon>
    </lineage>
</organism>
<dbReference type="GO" id="GO:0097542">
    <property type="term" value="C:ciliary tip"/>
    <property type="evidence" value="ECO:0007669"/>
    <property type="project" value="TreeGrafter"/>
</dbReference>
<accession>A0AAV4NIY2</accession>
<evidence type="ECO:0000313" key="3">
    <source>
        <dbReference type="Proteomes" id="UP001054945"/>
    </source>
</evidence>
<proteinExistence type="predicted"/>
<gene>
    <name evidence="2" type="primary">ARMC9</name>
    <name evidence="2" type="ORF">CEXT_262201</name>
</gene>
<name>A0AAV4NIY2_CAEEX</name>
<dbReference type="PANTHER" id="PTHR14881">
    <property type="entry name" value="LISH DOMAIN-CONTAINING PROTEIN ARMC9"/>
    <property type="match status" value="1"/>
</dbReference>
<dbReference type="EMBL" id="BPLR01003372">
    <property type="protein sequence ID" value="GIX83808.1"/>
    <property type="molecule type" value="Genomic_DNA"/>
</dbReference>